<name>C6LLW8_9FIRM</name>
<comment type="caution">
    <text evidence="1">The sequence shown here is derived from an EMBL/GenBank/DDBJ whole genome shotgun (WGS) entry which is preliminary data.</text>
</comment>
<dbReference type="EMBL" id="ACCL02000034">
    <property type="protein sequence ID" value="EET58378.1"/>
    <property type="molecule type" value="Genomic_DNA"/>
</dbReference>
<gene>
    <name evidence="1" type="ORF">BRYFOR_09667</name>
</gene>
<dbReference type="Proteomes" id="UP000005561">
    <property type="component" value="Unassembled WGS sequence"/>
</dbReference>
<organism evidence="1 2">
    <name type="scientific">Marvinbryantia formatexigens DSM 14469</name>
    <dbReference type="NCBI Taxonomy" id="478749"/>
    <lineage>
        <taxon>Bacteria</taxon>
        <taxon>Bacillati</taxon>
        <taxon>Bacillota</taxon>
        <taxon>Clostridia</taxon>
        <taxon>Lachnospirales</taxon>
        <taxon>Lachnospiraceae</taxon>
        <taxon>Marvinbryantia</taxon>
    </lineage>
</organism>
<reference evidence="1" key="1">
    <citation type="submission" date="2009-07" db="EMBL/GenBank/DDBJ databases">
        <authorList>
            <person name="Weinstock G."/>
            <person name="Sodergren E."/>
            <person name="Clifton S."/>
            <person name="Fulton L."/>
            <person name="Fulton B."/>
            <person name="Courtney L."/>
            <person name="Fronick C."/>
            <person name="Harrison M."/>
            <person name="Strong C."/>
            <person name="Farmer C."/>
            <person name="Delahaunty K."/>
            <person name="Markovic C."/>
            <person name="Hall O."/>
            <person name="Minx P."/>
            <person name="Tomlinson C."/>
            <person name="Mitreva M."/>
            <person name="Nelson J."/>
            <person name="Hou S."/>
            <person name="Wollam A."/>
            <person name="Pepin K.H."/>
            <person name="Johnson M."/>
            <person name="Bhonagiri V."/>
            <person name="Nash W.E."/>
            <person name="Warren W."/>
            <person name="Chinwalla A."/>
            <person name="Mardis E.R."/>
            <person name="Wilson R.K."/>
        </authorList>
    </citation>
    <scope>NUCLEOTIDE SEQUENCE [LARGE SCALE GENOMIC DNA]</scope>
    <source>
        <strain evidence="1">DSM 14469</strain>
    </source>
</reference>
<proteinExistence type="predicted"/>
<accession>C6LLW8</accession>
<evidence type="ECO:0000313" key="2">
    <source>
        <dbReference type="Proteomes" id="UP000005561"/>
    </source>
</evidence>
<sequence length="44" mass="5161">MLNLIHGFLKTTTLTKSRTLRHRADRLVRNRNLKGGIENAFCFF</sequence>
<evidence type="ECO:0000313" key="1">
    <source>
        <dbReference type="EMBL" id="EET58378.1"/>
    </source>
</evidence>
<keyword evidence="2" id="KW-1185">Reference proteome</keyword>
<dbReference type="AlphaFoldDB" id="C6LLW8"/>
<protein>
    <submittedName>
        <fullName evidence="1">Uncharacterized protein</fullName>
    </submittedName>
</protein>